<dbReference type="EMBL" id="QUNR01000001">
    <property type="protein sequence ID" value="REH40559.1"/>
    <property type="molecule type" value="Genomic_DNA"/>
</dbReference>
<gene>
    <name evidence="5" type="ORF">DFR26_0760</name>
</gene>
<dbReference type="GO" id="GO:0009229">
    <property type="term" value="P:thiamine diphosphate biosynthetic process"/>
    <property type="evidence" value="ECO:0007669"/>
    <property type="project" value="UniProtKB-UniPathway"/>
</dbReference>
<dbReference type="SUPFAM" id="SSF54373">
    <property type="entry name" value="FAD-linked reductases, C-terminal domain"/>
    <property type="match status" value="1"/>
</dbReference>
<evidence type="ECO:0000259" key="4">
    <source>
        <dbReference type="Pfam" id="PF01266"/>
    </source>
</evidence>
<dbReference type="PANTHER" id="PTHR13847">
    <property type="entry name" value="SARCOSINE DEHYDROGENASE-RELATED"/>
    <property type="match status" value="1"/>
</dbReference>
<accession>A0A3E0HA34</accession>
<dbReference type="PANTHER" id="PTHR13847:SF289">
    <property type="entry name" value="GLYCINE OXIDASE"/>
    <property type="match status" value="1"/>
</dbReference>
<comment type="caution">
    <text evidence="5">The sequence shown here is derived from an EMBL/GenBank/DDBJ whole genome shotgun (WGS) entry which is preliminary data.</text>
</comment>
<organism evidence="5 6">
    <name type="scientific">Paraperlucidibaca baekdonensis</name>
    <dbReference type="NCBI Taxonomy" id="748120"/>
    <lineage>
        <taxon>Bacteria</taxon>
        <taxon>Pseudomonadati</taxon>
        <taxon>Pseudomonadota</taxon>
        <taxon>Gammaproteobacteria</taxon>
        <taxon>Moraxellales</taxon>
        <taxon>Moraxellaceae</taxon>
        <taxon>Paraperlucidibaca</taxon>
    </lineage>
</organism>
<name>A0A3E0HA34_9GAMM</name>
<dbReference type="AlphaFoldDB" id="A0A3E0HA34"/>
<dbReference type="InterPro" id="IPR012727">
    <property type="entry name" value="Gly_oxidase_ThiO"/>
</dbReference>
<evidence type="ECO:0000256" key="1">
    <source>
        <dbReference type="ARBA" id="ARBA00004948"/>
    </source>
</evidence>
<comment type="pathway">
    <text evidence="1">Cofactor biosynthesis; thiamine diphosphate biosynthesis.</text>
</comment>
<evidence type="ECO:0000256" key="3">
    <source>
        <dbReference type="ARBA" id="ARBA00023002"/>
    </source>
</evidence>
<dbReference type="Gene3D" id="3.30.9.10">
    <property type="entry name" value="D-Amino Acid Oxidase, subunit A, domain 2"/>
    <property type="match status" value="1"/>
</dbReference>
<sequence length="362" mass="38872">MRIVVVGAGINGLLTARELAQANVEIMLCDQGDLAQQASWAGGGIVSPLYPWRYAPAVTALSRWAQAAYPNLQRELYDSVGIDSELLTSGLLFVNPDDARDAMVWAQANHARVERVDHAHLRDRWPGLAHDADTGVFFPDIAQIRNPRLLKALIADLTRHSHVQLRPQTAVIAIAGARGHASASVTLASGERIEADAIVVCAGAWTAKLLARSALPIRPVRGQMLQYQVAPGSIPSMILRDGHYLIPRQDGLVLCGSTLEETGFDDRTTAQAREQLEAVAATLWPGLTAQPPVRHWAGLRPGSPNGIPYIGAVPEQPGVWVNAGQYRNGLVLAPASAALISDLVLSRQPRLDPTAYAPLAPD</sequence>
<protein>
    <submittedName>
        <fullName evidence="5">Glycine oxidase</fullName>
    </submittedName>
</protein>
<dbReference type="GO" id="GO:0009228">
    <property type="term" value="P:thiamine biosynthetic process"/>
    <property type="evidence" value="ECO:0007669"/>
    <property type="project" value="UniProtKB-KW"/>
</dbReference>
<dbReference type="InterPro" id="IPR006076">
    <property type="entry name" value="FAD-dep_OxRdtase"/>
</dbReference>
<dbReference type="RefSeq" id="WP_181898979.1">
    <property type="nucleotide sequence ID" value="NZ_QUNR01000001.1"/>
</dbReference>
<evidence type="ECO:0000313" key="6">
    <source>
        <dbReference type="Proteomes" id="UP000256774"/>
    </source>
</evidence>
<dbReference type="NCBIfam" id="TIGR02352">
    <property type="entry name" value="thiamin_ThiO"/>
    <property type="match status" value="1"/>
</dbReference>
<evidence type="ECO:0000313" key="5">
    <source>
        <dbReference type="EMBL" id="REH40559.1"/>
    </source>
</evidence>
<dbReference type="GO" id="GO:0005737">
    <property type="term" value="C:cytoplasm"/>
    <property type="evidence" value="ECO:0007669"/>
    <property type="project" value="TreeGrafter"/>
</dbReference>
<dbReference type="GO" id="GO:0016491">
    <property type="term" value="F:oxidoreductase activity"/>
    <property type="evidence" value="ECO:0007669"/>
    <property type="project" value="UniProtKB-KW"/>
</dbReference>
<dbReference type="Gene3D" id="3.50.50.60">
    <property type="entry name" value="FAD/NAD(P)-binding domain"/>
    <property type="match status" value="1"/>
</dbReference>
<keyword evidence="2" id="KW-0784">Thiamine biosynthesis</keyword>
<keyword evidence="3" id="KW-0560">Oxidoreductase</keyword>
<dbReference type="GO" id="GO:0050660">
    <property type="term" value="F:flavin adenine dinucleotide binding"/>
    <property type="evidence" value="ECO:0007669"/>
    <property type="project" value="InterPro"/>
</dbReference>
<dbReference type="Proteomes" id="UP000256774">
    <property type="component" value="Unassembled WGS sequence"/>
</dbReference>
<proteinExistence type="predicted"/>
<evidence type="ECO:0000256" key="2">
    <source>
        <dbReference type="ARBA" id="ARBA00022977"/>
    </source>
</evidence>
<feature type="domain" description="FAD dependent oxidoreductase" evidence="4">
    <location>
        <begin position="2"/>
        <end position="343"/>
    </location>
</feature>
<dbReference type="Pfam" id="PF01266">
    <property type="entry name" value="DAO"/>
    <property type="match status" value="1"/>
</dbReference>
<keyword evidence="6" id="KW-1185">Reference proteome</keyword>
<dbReference type="SUPFAM" id="SSF51905">
    <property type="entry name" value="FAD/NAD(P)-binding domain"/>
    <property type="match status" value="1"/>
</dbReference>
<dbReference type="InterPro" id="IPR036188">
    <property type="entry name" value="FAD/NAD-bd_sf"/>
</dbReference>
<reference evidence="5 6" key="1">
    <citation type="submission" date="2018-08" db="EMBL/GenBank/DDBJ databases">
        <title>Genomic Encyclopedia of Type Strains, Phase IV (KMG-IV): sequencing the most valuable type-strain genomes for metagenomic binning, comparative biology and taxonomic classification.</title>
        <authorList>
            <person name="Goeker M."/>
        </authorList>
    </citation>
    <scope>NUCLEOTIDE SEQUENCE [LARGE SCALE GENOMIC DNA]</scope>
    <source>
        <strain evidence="5 6">DSM 26022</strain>
    </source>
</reference>
<dbReference type="UniPathway" id="UPA00060"/>